<sequence length="33" mass="3618">MLPRLINRAKSPQALSRLQSFVDLAFEAVSCGV</sequence>
<evidence type="ECO:0000313" key="1">
    <source>
        <dbReference type="EMBL" id="KED04519.1"/>
    </source>
</evidence>
<dbReference type="EMBL" id="AWEX01000034">
    <property type="protein sequence ID" value="KED04519.1"/>
    <property type="molecule type" value="Genomic_DNA"/>
</dbReference>
<reference evidence="1 2" key="1">
    <citation type="journal article" date="2014" name="Int. J. Syst. Evol. Microbiol.">
        <title>Phylogenomics and the dynamic genome evolution of the genus Streptococcus.</title>
        <authorList>
            <consortium name="The Broad Institute Genome Sequencing Platform"/>
            <person name="Richards V.P."/>
            <person name="Palmer S.R."/>
            <person name="Pavinski Bitar P.D."/>
            <person name="Qin X."/>
            <person name="Weinstock G.M."/>
            <person name="Highlander S.K."/>
            <person name="Town C.D."/>
            <person name="Burne R.A."/>
            <person name="Stanhope M.J."/>
        </authorList>
    </citation>
    <scope>NUCLEOTIDE SEQUENCE [LARGE SCALE GENOMIC DNA]</scope>
    <source>
        <strain evidence="1 2">CECT 5772</strain>
    </source>
</reference>
<evidence type="ECO:0000313" key="2">
    <source>
        <dbReference type="Proteomes" id="UP000028704"/>
    </source>
</evidence>
<dbReference type="Proteomes" id="UP000028704">
    <property type="component" value="Unassembled WGS sequence"/>
</dbReference>
<protein>
    <submittedName>
        <fullName evidence="1">Uncharacterized protein</fullName>
    </submittedName>
</protein>
<gene>
    <name evidence="1" type="ORF">CECT5772_04441</name>
</gene>
<organism evidence="1 2">
    <name type="scientific">Streptococcus equi subsp. ruminatorum CECT 5772</name>
    <dbReference type="NCBI Taxonomy" id="1051981"/>
    <lineage>
        <taxon>Bacteria</taxon>
        <taxon>Bacillati</taxon>
        <taxon>Bacillota</taxon>
        <taxon>Bacilli</taxon>
        <taxon>Lactobacillales</taxon>
        <taxon>Streptococcaceae</taxon>
        <taxon>Streptococcus</taxon>
    </lineage>
</organism>
<proteinExistence type="predicted"/>
<dbReference type="AlphaFoldDB" id="A0A922NUM9"/>
<name>A0A922NUM9_9STRE</name>
<comment type="caution">
    <text evidence="1">The sequence shown here is derived from an EMBL/GenBank/DDBJ whole genome shotgun (WGS) entry which is preliminary data.</text>
</comment>
<accession>A0A922NUM9</accession>